<dbReference type="STRING" id="7574.A0A1S3J6J8"/>
<gene>
    <name evidence="4" type="primary">LOC106170608</name>
</gene>
<feature type="domain" description="Spatacsin C-terminal" evidence="2">
    <location>
        <begin position="2212"/>
        <end position="2509"/>
    </location>
</feature>
<dbReference type="GO" id="GO:0048489">
    <property type="term" value="P:synaptic vesicle transport"/>
    <property type="evidence" value="ECO:0007669"/>
    <property type="project" value="TreeGrafter"/>
</dbReference>
<dbReference type="KEGG" id="lak:106170608"/>
<organism evidence="3 4">
    <name type="scientific">Lingula anatina</name>
    <name type="common">Brachiopod</name>
    <name type="synonym">Lingula unguis</name>
    <dbReference type="NCBI Taxonomy" id="7574"/>
    <lineage>
        <taxon>Eukaryota</taxon>
        <taxon>Metazoa</taxon>
        <taxon>Spiralia</taxon>
        <taxon>Lophotrochozoa</taxon>
        <taxon>Brachiopoda</taxon>
        <taxon>Linguliformea</taxon>
        <taxon>Lingulata</taxon>
        <taxon>Lingulida</taxon>
        <taxon>Linguloidea</taxon>
        <taxon>Lingulidae</taxon>
        <taxon>Lingula</taxon>
    </lineage>
</organism>
<feature type="region of interest" description="Disordered" evidence="1">
    <location>
        <begin position="1475"/>
        <end position="1498"/>
    </location>
</feature>
<dbReference type="InParanoid" id="A0A1S3J6J8"/>
<proteinExistence type="predicted"/>
<dbReference type="GO" id="GO:0030425">
    <property type="term" value="C:dendrite"/>
    <property type="evidence" value="ECO:0007669"/>
    <property type="project" value="TreeGrafter"/>
</dbReference>
<feature type="region of interest" description="Disordered" evidence="1">
    <location>
        <begin position="1510"/>
        <end position="1548"/>
    </location>
</feature>
<dbReference type="PANTHER" id="PTHR13650:SF0">
    <property type="entry name" value="SPATACSIN"/>
    <property type="match status" value="1"/>
</dbReference>
<protein>
    <submittedName>
        <fullName evidence="4">Spatacsin isoform X1</fullName>
    </submittedName>
</protein>
<dbReference type="GO" id="GO:0030424">
    <property type="term" value="C:axon"/>
    <property type="evidence" value="ECO:0007669"/>
    <property type="project" value="TreeGrafter"/>
</dbReference>
<evidence type="ECO:0000313" key="4">
    <source>
        <dbReference type="RefSeq" id="XP_013406015.1"/>
    </source>
</evidence>
<dbReference type="GO" id="GO:0007409">
    <property type="term" value="P:axonogenesis"/>
    <property type="evidence" value="ECO:0007669"/>
    <property type="project" value="TreeGrafter"/>
</dbReference>
<dbReference type="GO" id="GO:0008088">
    <property type="term" value="P:axo-dendritic transport"/>
    <property type="evidence" value="ECO:0007669"/>
    <property type="project" value="TreeGrafter"/>
</dbReference>
<dbReference type="InterPro" id="IPR028103">
    <property type="entry name" value="Spatacsin"/>
</dbReference>
<accession>A0A1S3J6J8</accession>
<keyword evidence="3" id="KW-1185">Reference proteome</keyword>
<evidence type="ECO:0000259" key="2">
    <source>
        <dbReference type="Pfam" id="PF14649"/>
    </source>
</evidence>
<dbReference type="OrthoDB" id="2018754at2759"/>
<name>A0A1S3J6J8_LINAN</name>
<dbReference type="PANTHER" id="PTHR13650">
    <property type="entry name" value="SPATACSIN"/>
    <property type="match status" value="1"/>
</dbReference>
<dbReference type="GO" id="GO:0045202">
    <property type="term" value="C:synapse"/>
    <property type="evidence" value="ECO:0007669"/>
    <property type="project" value="TreeGrafter"/>
</dbReference>
<dbReference type="RefSeq" id="XP_013406015.1">
    <property type="nucleotide sequence ID" value="XM_013550561.1"/>
</dbReference>
<dbReference type="InterPro" id="IPR028107">
    <property type="entry name" value="Spatacsin_C_dom"/>
</dbReference>
<dbReference type="Proteomes" id="UP000085678">
    <property type="component" value="Unplaced"/>
</dbReference>
<dbReference type="GO" id="GO:0005737">
    <property type="term" value="C:cytoplasm"/>
    <property type="evidence" value="ECO:0007669"/>
    <property type="project" value="TreeGrafter"/>
</dbReference>
<dbReference type="FunCoup" id="A0A1S3J6J8">
    <property type="interactions" value="1721"/>
</dbReference>
<dbReference type="GO" id="GO:0007268">
    <property type="term" value="P:chemical synaptic transmission"/>
    <property type="evidence" value="ECO:0007669"/>
    <property type="project" value="TreeGrafter"/>
</dbReference>
<dbReference type="Pfam" id="PF14649">
    <property type="entry name" value="Spatacsin_C"/>
    <property type="match status" value="1"/>
</dbReference>
<evidence type="ECO:0000313" key="3">
    <source>
        <dbReference type="Proteomes" id="UP000085678"/>
    </source>
</evidence>
<dbReference type="GeneID" id="106170608"/>
<sequence length="2567" mass="290761">MALGSGEGTRLTLFKYTGSRKLKCTEKIYTGQKQSPVCIQDEDGYLSFLSPLSALYTERLLSNILRFQWEDQLDDEARTSFVTITKENDIYGYDMTVGVNQAGEPYHVLNHVTQCQCQTLKTVLLELCIEVHEQSSISILQYRNSAITILIDQTHLLHLLLYKDRPPDVTTVCSLTDDTLPLQWETVVNMEMEGDWLVIMDELGLIAFYSVINGSQMAVVDTRTVLSLHKPVHFAVTKDLKTLNVVDTENKLAVISLSAYFNVNPHHLRSNGQVHTIPPLTGQLSEVDEDQVDLSGTTHKMDTATYGDPLWKHSLGSLHSALQPMLSDSSAGARWQKTSSSSSPPSSSFPFHFTSTRTESSKIWDSKNVVTGLGVESRSFNQTGEDCSSREVYWSDVVHVLSVPVCCEGMTIKDMAAGLDSLAVWWMGDTHGFLCTFDLQRDSCSKHRLESGTAVLLSKYLSSPHFLLSETTLSAVAFNCQQEELVNKLMLYENATVADTLCRLNSWDRCSIPIHALEVGLKHRQLDTVAFFLKSRENLFTSKPVIKGVGRVGQFKPTTPQSPTGILSPVAGTMTQPFFAHHVPSDLVQVEGAIQLLIATVKETMKDTGSVQFAEQLLHLTLDYLHGLVKNALLALNDLLLNQGGDSEAYQERLELEGSIEKLTDYISESRQLMVDAPRVTQRQAGVRVGPVVYREDQEPVAMDEKMEGYTLRWMHMNTEEVILDGITQNCMPLVQAYLKPLGEDVSLGRILQVGLNDTIQQLWARKFPVACHLLQNMGFDVFSKLRQICFFTPHRELREHLISELLVAQQWRREERNTINYLHQVETLYTCQSFEKSCLLKKDGGGSCMEDPLSLQSSYESHPELLSHCGDLVPLEDKNSETSHYAHLLLDWVHTWDTSTRERILLDVLLYSSGRDPTNIPISSQTLFDYLTSHNDYARLLHWVQSSFPTEGEEVKIMWPYKKPLTVDLIQNSTYCIPYLKERLLDEIARRGVFIPSELQDFSQLLKRLGRIHQSVSKNNPCFLQTKSGYNQLTFHKKMIHFLTEEYMPQVLYYYLDYFRLGLDQESLDKLGLTTAKQTWVAMLVQFRLLAHNYTDPSQVFSASLSCARHILHLSTVTVEDMLEAGHIVWAMGMLLTSPHSINQVLSGSVQDDRLGRIDPQRLREQLAVYPKLQAALFPMGAEDSVPQQDITVYQLLQGTTHFDPSKSFLWQTTNNVKAADEEETELPHFSLPSLTSKYSYKGQLGFTYYLKHGRPTFAFHAFITGEIQDGATVIMPRRQQMAYQRAHVLAIQQFNNTVVAAACVAFAEMIGKDSTAIRIHLQVAKTLYTYKTSGVSSSLYQRKAAGVCTEKEISSLLLPCVYHRRKSAMQVLSLLEEAVAWKIDHDKLKKTSLDASKEWLIVILFCHVQKLKLTTTYLLECAKDDHWVRFLNFAQLYQYPKELLVEVVSSFRSSHLREHLRHVVETVQVDRVKTEEDSGVGGGSKRQAQSNRSRDSRATLYSALGISNKEKESSSSDEEAGEETSSPKPTVASAQQHQEEAAPEEMQEALLNPDVLPEDVFGVLFACQAQPCPWKAMIAHSVALKNPVLALLAACIQGASTLDCLCAWLLTSLDVETCGEALSAMDYSNNSLFKMEDLSLLLHFYLQKNWVSMAATGFYIFQPQSPLVPFLSFYGNFMENKRFEKSSLMLEEFKELMLKYRRRSPRTQYPPDLIGDILWVEEQASSMVNFALRNMASAHDLLQFLRIVDQSAVTRAFGCEVPDVNKLCRLYNILYNADIQVEFDCLIRNDTRYCEDIVNKLQEKQLYNEARIFAEISGVAKDEITIKQLQVELAKLQQSSVWQSEQGRVAFWNHCDELMKKYQIDVDKAAAFFKGQVEYAAGHWEQAVLCQRALWWLQNNRLEHQLTIDRLQHIYWKCRVQVQLQNMEEKDENGIVIPSFDIVMAPHRSQEAVLQQTKKELLGFGKMPRSEPTKMADLSAKEIVALEALVGTLLDSGQISEASRLASQFGYFSQDLAIVVTCMRLAHGNIASDDIDESMKELLNKETPKRKSTLLSRPGSGTSFASLDPVSVEMKGILATMEKLQQHCNHGQQCCQMILTAYRISQMISKYNYERVMEEPHFTLLHSLLTCENEERFTLAKTYIETSGLADSELCVFLADQILYSLRVLTGASSDDESSIPRSGSELIVKPSSSTTVFPSLIDLCGDPSLLGSCLLDAAKALGSDTDLSSKELALEVELLVRAHHCFTKACKMEGIANILRSARVLSERLAKAEEFTLMLRLLTGVGRFSEMTYVFDILWQHHQFELLFRKGMEKAVGFAIKEDKLRLAILEYLKRYHPTDNDTYTMVSLHFTMYREIAQMLEERARKQLKQWISKHLDNSPDNENKLKEIIQLYSDAAESYLKEDCLRHAQSCVKQAQLVALQMHLLSSGTKVINLHTEDVTKFITTHNKFYESYIVAEAYNCKNIWPSALFQHVIINGDLKYLQDYKAHIGLNTAVILEVADRYRREGSKNGSSASNMKRLLESCKDIVTKFKVAQEFAFDDMWKGLLKGDSGPYLQDVMGSR</sequence>
<reference evidence="4" key="1">
    <citation type="submission" date="2025-08" db="UniProtKB">
        <authorList>
            <consortium name="RefSeq"/>
        </authorList>
    </citation>
    <scope>IDENTIFICATION</scope>
    <source>
        <tissue evidence="4">Gonads</tissue>
    </source>
</reference>
<evidence type="ECO:0000256" key="1">
    <source>
        <dbReference type="SAM" id="MobiDB-lite"/>
    </source>
</evidence>